<organism evidence="4 5">
    <name type="scientific">Folsomia candida</name>
    <name type="common">Springtail</name>
    <dbReference type="NCBI Taxonomy" id="158441"/>
    <lineage>
        <taxon>Eukaryota</taxon>
        <taxon>Metazoa</taxon>
        <taxon>Ecdysozoa</taxon>
        <taxon>Arthropoda</taxon>
        <taxon>Hexapoda</taxon>
        <taxon>Collembola</taxon>
        <taxon>Entomobryomorpha</taxon>
        <taxon>Isotomoidea</taxon>
        <taxon>Isotomidae</taxon>
        <taxon>Proisotominae</taxon>
        <taxon>Folsomia</taxon>
    </lineage>
</organism>
<feature type="compositionally biased region" description="Acidic residues" evidence="1">
    <location>
        <begin position="97"/>
        <end position="106"/>
    </location>
</feature>
<comment type="caution">
    <text evidence="4">The sequence shown here is derived from an EMBL/GenBank/DDBJ whole genome shotgun (WGS) entry which is preliminary data.</text>
</comment>
<feature type="region of interest" description="Disordered" evidence="1">
    <location>
        <begin position="84"/>
        <end position="108"/>
    </location>
</feature>
<dbReference type="PROSITE" id="PS51029">
    <property type="entry name" value="MADF"/>
    <property type="match status" value="1"/>
</dbReference>
<evidence type="ECO:0000313" key="4">
    <source>
        <dbReference type="EMBL" id="OXA48504.1"/>
    </source>
</evidence>
<keyword evidence="5" id="KW-1185">Reference proteome</keyword>
<evidence type="ECO:0000259" key="2">
    <source>
        <dbReference type="PROSITE" id="PS51029"/>
    </source>
</evidence>
<evidence type="ECO:0000313" key="3">
    <source>
        <dbReference type="EMBL" id="OXA47328.1"/>
    </source>
</evidence>
<reference evidence="4 5" key="1">
    <citation type="submission" date="2015-12" db="EMBL/GenBank/DDBJ databases">
        <title>The genome of Folsomia candida.</title>
        <authorList>
            <person name="Faddeeva A."/>
            <person name="Derks M.F."/>
            <person name="Anvar Y."/>
            <person name="Smit S."/>
            <person name="Van Straalen N."/>
            <person name="Roelofs D."/>
        </authorList>
    </citation>
    <scope>NUCLEOTIDE SEQUENCE [LARGE SCALE GENOMIC DNA]</scope>
    <source>
        <strain evidence="4 5">VU population</strain>
        <tissue evidence="4">Whole body</tissue>
    </source>
</reference>
<proteinExistence type="predicted"/>
<dbReference type="Pfam" id="PF10545">
    <property type="entry name" value="MADF_DNA_bdg"/>
    <property type="match status" value="1"/>
</dbReference>
<dbReference type="PANTHER" id="PTHR12243">
    <property type="entry name" value="MADF DOMAIN TRANSCRIPTION FACTOR"/>
    <property type="match status" value="1"/>
</dbReference>
<feature type="region of interest" description="Disordered" evidence="1">
    <location>
        <begin position="1"/>
        <end position="23"/>
    </location>
</feature>
<dbReference type="InterPro" id="IPR039353">
    <property type="entry name" value="TF_Adf1"/>
</dbReference>
<dbReference type="EMBL" id="LNIX01000011">
    <property type="protein sequence ID" value="OXA48504.1"/>
    <property type="molecule type" value="Genomic_DNA"/>
</dbReference>
<sequence length="277" mass="31493">MPRGGKSNKEVKPRKKKVDLTDDQKKCLARQVQQFPALWNITDDGYMKRDVILTRTIVSEKMELPVSECKSAWKSLKDAINYRRRHKPGKSGKGGPEGDEEDDDPDANTQMSLEAWTFYESLKFLVDTKPTRKTISSIVVDDEDDAKDQENVCNNTPSSDDVEFEALPTTPALPEQKFKRPASNYDYMSCKRNKENTDNTDTKVIATGIAELVQLRKQATASTTQVKPLKYESMYANLDRMLAKLPSNVVEDLNMQFVSLAYGEVKKYEHHDIINTT</sequence>
<evidence type="ECO:0000256" key="1">
    <source>
        <dbReference type="SAM" id="MobiDB-lite"/>
    </source>
</evidence>
<dbReference type="PANTHER" id="PTHR12243:SF67">
    <property type="entry name" value="COREPRESSOR OF PANGOLIN, ISOFORM A-RELATED"/>
    <property type="match status" value="1"/>
</dbReference>
<gene>
    <name evidence="4" type="ORF">Fcan01_16707</name>
    <name evidence="3" type="ORF">Fcan01_18054</name>
</gene>
<dbReference type="EMBL" id="LNIX01000013">
    <property type="protein sequence ID" value="OXA47328.1"/>
    <property type="molecule type" value="Genomic_DNA"/>
</dbReference>
<accession>A0A226DUL8</accession>
<feature type="region of interest" description="Disordered" evidence="1">
    <location>
        <begin position="145"/>
        <end position="164"/>
    </location>
</feature>
<protein>
    <recommendedName>
        <fullName evidence="2">MADF domain-containing protein</fullName>
    </recommendedName>
</protein>
<dbReference type="OrthoDB" id="8044925at2759"/>
<dbReference type="AlphaFoldDB" id="A0A226DUL8"/>
<dbReference type="InterPro" id="IPR006578">
    <property type="entry name" value="MADF-dom"/>
</dbReference>
<dbReference type="Proteomes" id="UP000198287">
    <property type="component" value="Unassembled WGS sequence"/>
</dbReference>
<dbReference type="SMART" id="SM00595">
    <property type="entry name" value="MADF"/>
    <property type="match status" value="1"/>
</dbReference>
<feature type="domain" description="MADF" evidence="2">
    <location>
        <begin position="27"/>
        <end position="130"/>
    </location>
</feature>
<dbReference type="GO" id="GO:0006357">
    <property type="term" value="P:regulation of transcription by RNA polymerase II"/>
    <property type="evidence" value="ECO:0007669"/>
    <property type="project" value="TreeGrafter"/>
</dbReference>
<name>A0A226DUL8_FOLCA</name>
<evidence type="ECO:0000313" key="5">
    <source>
        <dbReference type="Proteomes" id="UP000198287"/>
    </source>
</evidence>
<dbReference type="GO" id="GO:0005634">
    <property type="term" value="C:nucleus"/>
    <property type="evidence" value="ECO:0007669"/>
    <property type="project" value="TreeGrafter"/>
</dbReference>
<dbReference type="GO" id="GO:0005667">
    <property type="term" value="C:transcription regulator complex"/>
    <property type="evidence" value="ECO:0007669"/>
    <property type="project" value="TreeGrafter"/>
</dbReference>